<dbReference type="InterPro" id="IPR005311">
    <property type="entry name" value="PBP_dimer"/>
</dbReference>
<feature type="domain" description="Penicillin-binding protein dimerisation" evidence="5">
    <location>
        <begin position="63"/>
        <end position="206"/>
    </location>
</feature>
<evidence type="ECO:0000259" key="4">
    <source>
        <dbReference type="Pfam" id="PF00905"/>
    </source>
</evidence>
<keyword evidence="2" id="KW-0378">Hydrolase</keyword>
<protein>
    <recommendedName>
        <fullName evidence="8">Penicillin-binding protein 3</fullName>
    </recommendedName>
</protein>
<evidence type="ECO:0008006" key="8">
    <source>
        <dbReference type="Google" id="ProtNLM"/>
    </source>
</evidence>
<evidence type="ECO:0000313" key="6">
    <source>
        <dbReference type="EMBL" id="AKO66020.1"/>
    </source>
</evidence>
<organism evidence="6 7">
    <name type="scientific">Methylophilales bacterium MBRS-H7</name>
    <dbReference type="NCBI Taxonomy" id="1623450"/>
    <lineage>
        <taxon>Bacteria</taxon>
        <taxon>Pseudomonadati</taxon>
        <taxon>Pseudomonadota</taxon>
        <taxon>Betaproteobacteria</taxon>
        <taxon>Nitrosomonadales</taxon>
        <taxon>OM43 clade</taxon>
    </lineage>
</organism>
<dbReference type="InterPro" id="IPR001460">
    <property type="entry name" value="PCN-bd_Tpept"/>
</dbReference>
<dbReference type="Proteomes" id="UP000066549">
    <property type="component" value="Chromosome"/>
</dbReference>
<dbReference type="GO" id="GO:0008658">
    <property type="term" value="F:penicillin binding"/>
    <property type="evidence" value="ECO:0007669"/>
    <property type="project" value="InterPro"/>
</dbReference>
<dbReference type="InterPro" id="IPR050515">
    <property type="entry name" value="Beta-lactam/transpept"/>
</dbReference>
<dbReference type="InterPro" id="IPR036138">
    <property type="entry name" value="PBP_dimer_sf"/>
</dbReference>
<name>A0A0H4J1U5_9PROT</name>
<evidence type="ECO:0000256" key="2">
    <source>
        <dbReference type="ARBA" id="ARBA00022645"/>
    </source>
</evidence>
<dbReference type="OrthoDB" id="9789078at2"/>
<dbReference type="InterPro" id="IPR012338">
    <property type="entry name" value="Beta-lactam/transpept-like"/>
</dbReference>
<sequence length="576" mass="64763">MKKFSHQSDIFELSKNRRRVVLSLILLLFLMLFSRALYLQQIKKDFLQNKGDGFSVRNEILHSYRGKIYDRNHKLLAVSSPTYDVGLTINNHIKNENIRDIATILKINEKNLQQKIKNKNKGFIYIKRSVSPESAKKISELKIAGLNLDKQYRRFYPNRESAAHIIGKTNLDGIGHEGLEKQWDSILTGEKGHKKVVIDGSRRIIDDLHDFKLPKNGSDIFTTIDSRLQHTAYESLKKYIERYEARSGSAVLVDAKNGDILVMANYPSYNPNASVTNLDTMRNRSVTDTFEPGSTLKPISIAYALEKKKVRTNEIINTNNGLLKVGRTYIRDDHPENELTIKDVIKTSSNVGASIIGTRLTPKELWGAYDKLGFGKKIHSQIPGEVSGKLRTYTAWRDIDHSRMPYGYGVSVNLLQLTQAYTIFANDGVVLKPKLYPNEEIKVGEKVISPNVSKKMRAFMQAVVEEDGGTGGKAKIPGYTVAGKTGTAKKVINGQYVNQYVASFVGMAPSNNPKFILAVMIDDPSKDSYYGGTVAAPVFKDIMKDALKLYDVPYDKELNENLMNKMVKPQTGDAKL</sequence>
<dbReference type="GO" id="GO:0004180">
    <property type="term" value="F:carboxypeptidase activity"/>
    <property type="evidence" value="ECO:0007669"/>
    <property type="project" value="UniProtKB-KW"/>
</dbReference>
<dbReference type="Gene3D" id="3.40.710.10">
    <property type="entry name" value="DD-peptidase/beta-lactamase superfamily"/>
    <property type="match status" value="1"/>
</dbReference>
<accession>A0A0H4J1U5</accession>
<dbReference type="SUPFAM" id="SSF56601">
    <property type="entry name" value="beta-lactamase/transpeptidase-like"/>
    <property type="match status" value="1"/>
</dbReference>
<keyword evidence="2" id="KW-0645">Protease</keyword>
<dbReference type="Pfam" id="PF00905">
    <property type="entry name" value="Transpeptidase"/>
    <property type="match status" value="1"/>
</dbReference>
<dbReference type="EMBL" id="CP011002">
    <property type="protein sequence ID" value="AKO66020.1"/>
    <property type="molecule type" value="Genomic_DNA"/>
</dbReference>
<dbReference type="GO" id="GO:0071555">
    <property type="term" value="P:cell wall organization"/>
    <property type="evidence" value="ECO:0007669"/>
    <property type="project" value="TreeGrafter"/>
</dbReference>
<evidence type="ECO:0000313" key="7">
    <source>
        <dbReference type="Proteomes" id="UP000066549"/>
    </source>
</evidence>
<reference evidence="6 7" key="1">
    <citation type="submission" date="2015-03" db="EMBL/GenBank/DDBJ databases">
        <title>Comparative analysis of the OM43 clade including a novel species from Red Sea uncovers genomic and metabolic diversity among marine methylotrophs.</title>
        <authorList>
            <person name="Jimenez-Infante F."/>
            <person name="Ngugi D.K."/>
            <person name="Vinu M."/>
            <person name="Alam I."/>
            <person name="Kamau A."/>
            <person name="Blom J."/>
            <person name="Bajic V.B."/>
            <person name="Stingl U."/>
        </authorList>
    </citation>
    <scope>NUCLEOTIDE SEQUENCE [LARGE SCALE GENOMIC DNA]</scope>
    <source>
        <strain evidence="6 7">MBRSH7</strain>
    </source>
</reference>
<evidence type="ECO:0000259" key="5">
    <source>
        <dbReference type="Pfam" id="PF03717"/>
    </source>
</evidence>
<dbReference type="Gene3D" id="3.30.450.330">
    <property type="match status" value="1"/>
</dbReference>
<dbReference type="AlphaFoldDB" id="A0A0H4J1U5"/>
<comment type="subcellular location">
    <subcellularLocation>
        <location evidence="1">Membrane</location>
    </subcellularLocation>
</comment>
<dbReference type="PATRIC" id="fig|1623450.3.peg.945"/>
<keyword evidence="2" id="KW-0121">Carboxypeptidase</keyword>
<dbReference type="Gene3D" id="3.90.1310.10">
    <property type="entry name" value="Penicillin-binding protein 2a (Domain 2)"/>
    <property type="match status" value="1"/>
</dbReference>
<keyword evidence="7" id="KW-1185">Reference proteome</keyword>
<evidence type="ECO:0000256" key="3">
    <source>
        <dbReference type="ARBA" id="ARBA00023136"/>
    </source>
</evidence>
<dbReference type="SUPFAM" id="SSF56519">
    <property type="entry name" value="Penicillin binding protein dimerisation domain"/>
    <property type="match status" value="1"/>
</dbReference>
<dbReference type="PANTHER" id="PTHR30627:SF1">
    <property type="entry name" value="PEPTIDOGLYCAN D,D-TRANSPEPTIDASE FTSI"/>
    <property type="match status" value="1"/>
</dbReference>
<proteinExistence type="predicted"/>
<dbReference type="GO" id="GO:0005886">
    <property type="term" value="C:plasma membrane"/>
    <property type="evidence" value="ECO:0007669"/>
    <property type="project" value="TreeGrafter"/>
</dbReference>
<dbReference type="PANTHER" id="PTHR30627">
    <property type="entry name" value="PEPTIDOGLYCAN D,D-TRANSPEPTIDASE"/>
    <property type="match status" value="1"/>
</dbReference>
<dbReference type="Pfam" id="PF03717">
    <property type="entry name" value="PBP_dimer"/>
    <property type="match status" value="1"/>
</dbReference>
<feature type="domain" description="Penicillin-binding protein transpeptidase" evidence="4">
    <location>
        <begin position="248"/>
        <end position="544"/>
    </location>
</feature>
<evidence type="ECO:0000256" key="1">
    <source>
        <dbReference type="ARBA" id="ARBA00004370"/>
    </source>
</evidence>
<keyword evidence="3" id="KW-0472">Membrane</keyword>
<gene>
    <name evidence="6" type="ORF">VI33_04740</name>
</gene>
<dbReference type="Gene3D" id="1.10.150.770">
    <property type="match status" value="1"/>
</dbReference>